<dbReference type="NCBIfam" id="TIGR00678">
    <property type="entry name" value="holB"/>
    <property type="match status" value="1"/>
</dbReference>
<evidence type="ECO:0000313" key="10">
    <source>
        <dbReference type="Proteomes" id="UP000183994"/>
    </source>
</evidence>
<dbReference type="SUPFAM" id="SSF52540">
    <property type="entry name" value="P-loop containing nucleoside triphosphate hydrolases"/>
    <property type="match status" value="1"/>
</dbReference>
<comment type="catalytic activity">
    <reaction evidence="7">
        <text>DNA(n) + a 2'-deoxyribonucleoside 5'-triphosphate = DNA(n+1) + diphosphate</text>
        <dbReference type="Rhea" id="RHEA:22508"/>
        <dbReference type="Rhea" id="RHEA-COMP:17339"/>
        <dbReference type="Rhea" id="RHEA-COMP:17340"/>
        <dbReference type="ChEBI" id="CHEBI:33019"/>
        <dbReference type="ChEBI" id="CHEBI:61560"/>
        <dbReference type="ChEBI" id="CHEBI:173112"/>
        <dbReference type="EC" id="2.7.7.7"/>
    </reaction>
</comment>
<dbReference type="PANTHER" id="PTHR11669">
    <property type="entry name" value="REPLICATION FACTOR C / DNA POLYMERASE III GAMMA-TAU SUBUNIT"/>
    <property type="match status" value="1"/>
</dbReference>
<keyword evidence="5" id="KW-0235">DNA replication</keyword>
<dbReference type="Pfam" id="PF09115">
    <property type="entry name" value="DNApol3-delta_C"/>
    <property type="match status" value="1"/>
</dbReference>
<name>A0A1M6CFS1_9BACT</name>
<dbReference type="Gene3D" id="1.20.272.10">
    <property type="match status" value="1"/>
</dbReference>
<reference evidence="10" key="1">
    <citation type="submission" date="2016-11" db="EMBL/GenBank/DDBJ databases">
        <authorList>
            <person name="Varghese N."/>
            <person name="Submissions S."/>
        </authorList>
    </citation>
    <scope>NUCLEOTIDE SEQUENCE [LARGE SCALE GENOMIC DNA]</scope>
    <source>
        <strain evidence="10">DSM 16219</strain>
    </source>
</reference>
<evidence type="ECO:0000256" key="4">
    <source>
        <dbReference type="ARBA" id="ARBA00022695"/>
    </source>
</evidence>
<evidence type="ECO:0000256" key="5">
    <source>
        <dbReference type="ARBA" id="ARBA00022705"/>
    </source>
</evidence>
<protein>
    <recommendedName>
        <fullName evidence="2">DNA polymerase III subunit delta'</fullName>
        <ecNumber evidence="1">2.7.7.7</ecNumber>
    </recommendedName>
</protein>
<dbReference type="InterPro" id="IPR027417">
    <property type="entry name" value="P-loop_NTPase"/>
</dbReference>
<dbReference type="InterPro" id="IPR015199">
    <property type="entry name" value="DNA_pol_III_delta_C"/>
</dbReference>
<dbReference type="EC" id="2.7.7.7" evidence="1"/>
<keyword evidence="3" id="KW-0808">Transferase</keyword>
<sequence length="330" mass="35552">MDPVRHQKRALGFLSGILAKNNVAHALVFTGDAGLGKRQAAVHFAMARNCEGTPDPESAMFGSQGPCGVCGSCRKILSGNHPDVLFVEKRGASIKIEQIRDLLSVLAMRPSEGKTRVVLISGAGDMTASSSNALLKALEEPSDTTCFVLLAGQKSELLPTVVSRCQEIRFSPLPVSFLIESLENDGVDPDLAHACASIASGSLAKARALASDQGLARRNWLVNQLCALEDQGMGQALLLAEFLAKDKNAAQEDLNWIRTWLRDLLVSRYAPQRVINRDLMGLVNSRSAKSAPEVLLEKLQAVADCENDLTRNVNTRLSMENLCMRLSSGG</sequence>
<keyword evidence="4" id="KW-0548">Nucleotidyltransferase</keyword>
<gene>
    <name evidence="9" type="ORF">SAMN02745216_00230</name>
</gene>
<evidence type="ECO:0000256" key="3">
    <source>
        <dbReference type="ARBA" id="ARBA00022679"/>
    </source>
</evidence>
<dbReference type="STRING" id="1121393.SAMN02745216_00230"/>
<dbReference type="GO" id="GO:0003887">
    <property type="term" value="F:DNA-directed DNA polymerase activity"/>
    <property type="evidence" value="ECO:0007669"/>
    <property type="project" value="UniProtKB-KW"/>
</dbReference>
<dbReference type="PANTHER" id="PTHR11669:SF8">
    <property type="entry name" value="DNA POLYMERASE III SUBUNIT DELTA"/>
    <property type="match status" value="1"/>
</dbReference>
<dbReference type="GO" id="GO:0008408">
    <property type="term" value="F:3'-5' exonuclease activity"/>
    <property type="evidence" value="ECO:0007669"/>
    <property type="project" value="InterPro"/>
</dbReference>
<organism evidence="9 10">
    <name type="scientific">Desulfatibacillum alkenivorans DSM 16219</name>
    <dbReference type="NCBI Taxonomy" id="1121393"/>
    <lineage>
        <taxon>Bacteria</taxon>
        <taxon>Pseudomonadati</taxon>
        <taxon>Thermodesulfobacteriota</taxon>
        <taxon>Desulfobacteria</taxon>
        <taxon>Desulfobacterales</taxon>
        <taxon>Desulfatibacillaceae</taxon>
        <taxon>Desulfatibacillum</taxon>
    </lineage>
</organism>
<evidence type="ECO:0000256" key="2">
    <source>
        <dbReference type="ARBA" id="ARBA00014363"/>
    </source>
</evidence>
<dbReference type="Pfam" id="PF13177">
    <property type="entry name" value="DNA_pol3_delta2"/>
    <property type="match status" value="1"/>
</dbReference>
<accession>A0A1M6CFS1</accession>
<proteinExistence type="predicted"/>
<keyword evidence="6" id="KW-0239">DNA-directed DNA polymerase</keyword>
<evidence type="ECO:0000256" key="6">
    <source>
        <dbReference type="ARBA" id="ARBA00022932"/>
    </source>
</evidence>
<evidence type="ECO:0000256" key="1">
    <source>
        <dbReference type="ARBA" id="ARBA00012417"/>
    </source>
</evidence>
<dbReference type="Gene3D" id="3.40.50.300">
    <property type="entry name" value="P-loop containing nucleotide triphosphate hydrolases"/>
    <property type="match status" value="1"/>
</dbReference>
<dbReference type="InterPro" id="IPR004622">
    <property type="entry name" value="DNA_pol_HolB"/>
</dbReference>
<dbReference type="AlphaFoldDB" id="A0A1M6CFS1"/>
<keyword evidence="10" id="KW-1185">Reference proteome</keyword>
<dbReference type="GO" id="GO:0009360">
    <property type="term" value="C:DNA polymerase III complex"/>
    <property type="evidence" value="ECO:0007669"/>
    <property type="project" value="InterPro"/>
</dbReference>
<feature type="domain" description="DNA polymerase III delta subunit C-terminal" evidence="8">
    <location>
        <begin position="215"/>
        <end position="326"/>
    </location>
</feature>
<dbReference type="Proteomes" id="UP000183994">
    <property type="component" value="Unassembled WGS sequence"/>
</dbReference>
<evidence type="ECO:0000259" key="8">
    <source>
        <dbReference type="Pfam" id="PF09115"/>
    </source>
</evidence>
<evidence type="ECO:0000313" key="9">
    <source>
        <dbReference type="EMBL" id="SHI59857.1"/>
    </source>
</evidence>
<dbReference type="GO" id="GO:0003677">
    <property type="term" value="F:DNA binding"/>
    <property type="evidence" value="ECO:0007669"/>
    <property type="project" value="InterPro"/>
</dbReference>
<dbReference type="GO" id="GO:0006261">
    <property type="term" value="P:DNA-templated DNA replication"/>
    <property type="evidence" value="ECO:0007669"/>
    <property type="project" value="TreeGrafter"/>
</dbReference>
<dbReference type="RefSeq" id="WP_073472038.1">
    <property type="nucleotide sequence ID" value="NZ_FQZU01000001.1"/>
</dbReference>
<dbReference type="EMBL" id="FQZU01000001">
    <property type="protein sequence ID" value="SHI59857.1"/>
    <property type="molecule type" value="Genomic_DNA"/>
</dbReference>
<evidence type="ECO:0000256" key="7">
    <source>
        <dbReference type="ARBA" id="ARBA00049244"/>
    </source>
</evidence>
<dbReference type="OrthoDB" id="9810148at2"/>
<dbReference type="InterPro" id="IPR050238">
    <property type="entry name" value="DNA_Rep/Repair_Clamp_Loader"/>
</dbReference>